<gene>
    <name evidence="1" type="ORF">DSO57_1005750</name>
</gene>
<evidence type="ECO:0000313" key="2">
    <source>
        <dbReference type="Proteomes" id="UP001165960"/>
    </source>
</evidence>
<accession>A0ACC2U5J0</accession>
<keyword evidence="2" id="KW-1185">Reference proteome</keyword>
<organism evidence="1 2">
    <name type="scientific">Entomophthora muscae</name>
    <dbReference type="NCBI Taxonomy" id="34485"/>
    <lineage>
        <taxon>Eukaryota</taxon>
        <taxon>Fungi</taxon>
        <taxon>Fungi incertae sedis</taxon>
        <taxon>Zoopagomycota</taxon>
        <taxon>Entomophthoromycotina</taxon>
        <taxon>Entomophthoromycetes</taxon>
        <taxon>Entomophthorales</taxon>
        <taxon>Entomophthoraceae</taxon>
        <taxon>Entomophthora</taxon>
    </lineage>
</organism>
<evidence type="ECO:0000313" key="1">
    <source>
        <dbReference type="EMBL" id="KAJ9082299.1"/>
    </source>
</evidence>
<proteinExistence type="predicted"/>
<protein>
    <submittedName>
        <fullName evidence="1">Uncharacterized protein</fullName>
    </submittedName>
</protein>
<dbReference type="Proteomes" id="UP001165960">
    <property type="component" value="Unassembled WGS sequence"/>
</dbReference>
<sequence>MEEPVIYRKSEDFFITPTGIRMSRDATIYSPESIVMGGKNIVFEGVVIRGDLRKDKANTTSINMGRYTYLEKNVVIRPPFRLYKSDFLYLPIKVGDHVFIGEGTVVNAASISSNVQIGKNCVIGRFAVIKSCVKILDNTVIPPHAVIPSHTIFGGSPGKQVGELTDFTSEIFETLAKERYRKLQLH</sequence>
<dbReference type="EMBL" id="QTSX02001436">
    <property type="protein sequence ID" value="KAJ9082299.1"/>
    <property type="molecule type" value="Genomic_DNA"/>
</dbReference>
<name>A0ACC2U5J0_9FUNG</name>
<reference evidence="1" key="1">
    <citation type="submission" date="2022-04" db="EMBL/GenBank/DDBJ databases">
        <title>Genome of the entomopathogenic fungus Entomophthora muscae.</title>
        <authorList>
            <person name="Elya C."/>
            <person name="Lovett B.R."/>
            <person name="Lee E."/>
            <person name="Macias A.M."/>
            <person name="Hajek A.E."/>
            <person name="De Bivort B.L."/>
            <person name="Kasson M.T."/>
            <person name="De Fine Licht H.H."/>
            <person name="Stajich J.E."/>
        </authorList>
    </citation>
    <scope>NUCLEOTIDE SEQUENCE</scope>
    <source>
        <strain evidence="1">Berkeley</strain>
    </source>
</reference>
<comment type="caution">
    <text evidence="1">The sequence shown here is derived from an EMBL/GenBank/DDBJ whole genome shotgun (WGS) entry which is preliminary data.</text>
</comment>